<dbReference type="InterPro" id="IPR017927">
    <property type="entry name" value="FAD-bd_FR_type"/>
</dbReference>
<dbReference type="Pfam" id="PF00667">
    <property type="entry name" value="FAD_binding_1"/>
    <property type="match status" value="1"/>
</dbReference>
<sequence length="376" mass="42577">MVSPDSGKQTILVKLDLGNTELKYSPGDHLSVIPKNSPQIVTEMASLLNVDLNDSFTLNGSGKTSSYPIDCSIGSALYSYIDFALHHYNRRQLVTLLQYLIQNTQLRKEKRSLLRFYLSIQHHTKGASVQQYLLNKYVTILDILKHYKSTITFEQLLTISPIMKPRFYSIASSLSVHQKEVHLCVSVVNEVHTNGLLIEGVCSNFLSRCNKGDLVQAQVHPTCFKLKQNNPIIMVGAGSGIAPFRGFWEEANSNGHDKPLVLYFGCRNEQDFLFQGEIKALSLDIQVHNAFSRRPGLPKTYVQDKIYETFGGPWELILEGAGYLYICGDAKMAQGVMEALRKRLQRERKWDVEQAKNYLDTLENNGFILQDVWGHT</sequence>
<dbReference type="GO" id="GO:0003958">
    <property type="term" value="F:NADPH-hemoprotein reductase activity"/>
    <property type="evidence" value="ECO:0007669"/>
    <property type="project" value="UniProtKB-EC"/>
</dbReference>
<keyword evidence="3" id="KW-0274">FAD</keyword>
<dbReference type="PROSITE" id="PS51384">
    <property type="entry name" value="FAD_FR"/>
    <property type="match status" value="1"/>
</dbReference>
<dbReference type="EC" id="1.6.2.4" evidence="5"/>
<evidence type="ECO:0000313" key="7">
    <source>
        <dbReference type="EMBL" id="NDV32759.1"/>
    </source>
</evidence>
<dbReference type="AlphaFoldDB" id="A0A6B2L704"/>
<dbReference type="Gene3D" id="3.40.50.80">
    <property type="entry name" value="Nucleotide-binding domain of ferredoxin-NADP reductase (FNR) module"/>
    <property type="match status" value="1"/>
</dbReference>
<dbReference type="GO" id="GO:0005829">
    <property type="term" value="C:cytosol"/>
    <property type="evidence" value="ECO:0007669"/>
    <property type="project" value="TreeGrafter"/>
</dbReference>
<dbReference type="PRINTS" id="PR00371">
    <property type="entry name" value="FPNCR"/>
</dbReference>
<dbReference type="PANTHER" id="PTHR19384">
    <property type="entry name" value="NITRIC OXIDE SYNTHASE-RELATED"/>
    <property type="match status" value="1"/>
</dbReference>
<dbReference type="Pfam" id="PF00175">
    <property type="entry name" value="NAD_binding_1"/>
    <property type="match status" value="1"/>
</dbReference>
<keyword evidence="4" id="KW-0560">Oxidoreductase</keyword>
<dbReference type="Gene3D" id="1.20.990.10">
    <property type="entry name" value="NADPH-cytochrome p450 Reductase, Chain A, domain 3"/>
    <property type="match status" value="1"/>
</dbReference>
<dbReference type="PANTHER" id="PTHR19384:SF17">
    <property type="entry name" value="NADPH--CYTOCHROME P450 REDUCTASE"/>
    <property type="match status" value="1"/>
</dbReference>
<evidence type="ECO:0000256" key="4">
    <source>
        <dbReference type="ARBA" id="ARBA00023002"/>
    </source>
</evidence>
<dbReference type="Gene3D" id="2.40.30.10">
    <property type="entry name" value="Translation factors"/>
    <property type="match status" value="1"/>
</dbReference>
<accession>A0A6B2L704</accession>
<reference evidence="7" key="1">
    <citation type="journal article" date="2020" name="J. Eukaryot. Microbiol.">
        <title>De novo Sequencing, Assembly and Annotation of the Transcriptome for the Free-Living Testate Amoeba Arcella intermedia.</title>
        <authorList>
            <person name="Ribeiro G.M."/>
            <person name="Porfirio-Sousa A.L."/>
            <person name="Maurer-Alcala X.X."/>
            <person name="Katz L.A."/>
            <person name="Lahr D.J.G."/>
        </authorList>
    </citation>
    <scope>NUCLEOTIDE SEQUENCE</scope>
</reference>
<evidence type="ECO:0000256" key="1">
    <source>
        <dbReference type="ARBA" id="ARBA00001974"/>
    </source>
</evidence>
<name>A0A6B2L704_9EUKA</name>
<dbReference type="SUPFAM" id="SSF63380">
    <property type="entry name" value="Riboflavin synthase domain-like"/>
    <property type="match status" value="1"/>
</dbReference>
<dbReference type="InterPro" id="IPR023173">
    <property type="entry name" value="NADPH_Cyt_P450_Rdtase_alpha"/>
</dbReference>
<dbReference type="InterPro" id="IPR003097">
    <property type="entry name" value="CysJ-like_FAD-binding"/>
</dbReference>
<dbReference type="InterPro" id="IPR001709">
    <property type="entry name" value="Flavoprot_Pyr_Nucl_cyt_Rdtase"/>
</dbReference>
<dbReference type="InterPro" id="IPR039261">
    <property type="entry name" value="FNR_nucleotide-bd"/>
</dbReference>
<protein>
    <recommendedName>
        <fullName evidence="5">NADPH--hemoprotein reductase</fullName>
        <ecNumber evidence="5">1.6.2.4</ecNumber>
    </recommendedName>
</protein>
<dbReference type="EMBL" id="GIBP01003790">
    <property type="protein sequence ID" value="NDV32759.1"/>
    <property type="molecule type" value="Transcribed_RNA"/>
</dbReference>
<dbReference type="GO" id="GO:0010181">
    <property type="term" value="F:FMN binding"/>
    <property type="evidence" value="ECO:0007669"/>
    <property type="project" value="TreeGrafter"/>
</dbReference>
<evidence type="ECO:0000256" key="5">
    <source>
        <dbReference type="ARBA" id="ARBA00023797"/>
    </source>
</evidence>
<evidence type="ECO:0000256" key="2">
    <source>
        <dbReference type="ARBA" id="ARBA00022630"/>
    </source>
</evidence>
<evidence type="ECO:0000256" key="3">
    <source>
        <dbReference type="ARBA" id="ARBA00022827"/>
    </source>
</evidence>
<keyword evidence="2" id="KW-0285">Flavoprotein</keyword>
<organism evidence="7">
    <name type="scientific">Arcella intermedia</name>
    <dbReference type="NCBI Taxonomy" id="1963864"/>
    <lineage>
        <taxon>Eukaryota</taxon>
        <taxon>Amoebozoa</taxon>
        <taxon>Tubulinea</taxon>
        <taxon>Elardia</taxon>
        <taxon>Arcellinida</taxon>
        <taxon>Sphaerothecina</taxon>
        <taxon>Arcellidae</taxon>
        <taxon>Arcella</taxon>
    </lineage>
</organism>
<dbReference type="InterPro" id="IPR001433">
    <property type="entry name" value="OxRdtase_FAD/NAD-bd"/>
</dbReference>
<dbReference type="SUPFAM" id="SSF52343">
    <property type="entry name" value="Ferredoxin reductase-like, C-terminal NADP-linked domain"/>
    <property type="match status" value="1"/>
</dbReference>
<dbReference type="InterPro" id="IPR017938">
    <property type="entry name" value="Riboflavin_synthase-like_b-brl"/>
</dbReference>
<comment type="cofactor">
    <cofactor evidence="1">
        <name>FAD</name>
        <dbReference type="ChEBI" id="CHEBI:57692"/>
    </cofactor>
</comment>
<proteinExistence type="predicted"/>
<dbReference type="GO" id="GO:0050660">
    <property type="term" value="F:flavin adenine dinucleotide binding"/>
    <property type="evidence" value="ECO:0007669"/>
    <property type="project" value="TreeGrafter"/>
</dbReference>
<feature type="domain" description="FAD-binding FR-type" evidence="6">
    <location>
        <begin position="1"/>
        <end position="250"/>
    </location>
</feature>
<dbReference type="PRINTS" id="PR00410">
    <property type="entry name" value="PHEHYDRXLASE"/>
</dbReference>
<evidence type="ECO:0000259" key="6">
    <source>
        <dbReference type="PROSITE" id="PS51384"/>
    </source>
</evidence>